<evidence type="ECO:0000256" key="1">
    <source>
        <dbReference type="ARBA" id="ARBA00004496"/>
    </source>
</evidence>
<feature type="binding site" evidence="14">
    <location>
        <position position="79"/>
    </location>
    <ligand>
        <name>ATP</name>
        <dbReference type="ChEBI" id="CHEBI:30616"/>
    </ligand>
</feature>
<dbReference type="GO" id="GO:0006450">
    <property type="term" value="P:regulation of translational fidelity"/>
    <property type="evidence" value="ECO:0007669"/>
    <property type="project" value="TreeGrafter"/>
</dbReference>
<dbReference type="InterPro" id="IPR038385">
    <property type="entry name" value="Sua5/YwlC_C"/>
</dbReference>
<dbReference type="InterPro" id="IPR050156">
    <property type="entry name" value="TC-AMP_synthase_SUA5"/>
</dbReference>
<evidence type="ECO:0000256" key="11">
    <source>
        <dbReference type="ARBA" id="ARBA00029774"/>
    </source>
</evidence>
<evidence type="ECO:0000256" key="12">
    <source>
        <dbReference type="ARBA" id="ARBA00048366"/>
    </source>
</evidence>
<dbReference type="Gene3D" id="3.40.50.11030">
    <property type="entry name" value="Threonylcarbamoyl-AMP synthase, C-terminal domain"/>
    <property type="match status" value="1"/>
</dbReference>
<evidence type="ECO:0000313" key="16">
    <source>
        <dbReference type="EMBL" id="GAX16991.1"/>
    </source>
</evidence>
<dbReference type="SUPFAM" id="SSF55821">
    <property type="entry name" value="YrdC/RibB"/>
    <property type="match status" value="1"/>
</dbReference>
<dbReference type="Gene3D" id="3.90.870.10">
    <property type="entry name" value="DHBP synthase"/>
    <property type="match status" value="1"/>
</dbReference>
<evidence type="ECO:0000256" key="14">
    <source>
        <dbReference type="PIRSR" id="PIRSR004930-1"/>
    </source>
</evidence>
<dbReference type="GO" id="GO:0008033">
    <property type="term" value="P:tRNA processing"/>
    <property type="evidence" value="ECO:0007669"/>
    <property type="project" value="UniProtKB-KW"/>
</dbReference>
<comment type="caution">
    <text evidence="16">The sequence shown here is derived from an EMBL/GenBank/DDBJ whole genome shotgun (WGS) entry which is preliminary data.</text>
</comment>
<dbReference type="FunFam" id="3.90.870.10:FF:000009">
    <property type="entry name" value="Threonylcarbamoyl-AMP synthase, putative"/>
    <property type="match status" value="1"/>
</dbReference>
<dbReference type="EC" id="2.7.7.87" evidence="3 13"/>
<keyword evidence="10 13" id="KW-0067">ATP-binding</keyword>
<reference evidence="16 17" key="1">
    <citation type="journal article" date="2015" name="Plant Cell">
        <title>Oil accumulation by the oleaginous diatom Fistulifera solaris as revealed by the genome and transcriptome.</title>
        <authorList>
            <person name="Tanaka T."/>
            <person name="Maeda Y."/>
            <person name="Veluchamy A."/>
            <person name="Tanaka M."/>
            <person name="Abida H."/>
            <person name="Marechal E."/>
            <person name="Bowler C."/>
            <person name="Muto M."/>
            <person name="Sunaga Y."/>
            <person name="Tanaka M."/>
            <person name="Yoshino T."/>
            <person name="Taniguchi T."/>
            <person name="Fukuda Y."/>
            <person name="Nemoto M."/>
            <person name="Matsumoto M."/>
            <person name="Wong P.S."/>
            <person name="Aburatani S."/>
            <person name="Fujibuchi W."/>
        </authorList>
    </citation>
    <scope>NUCLEOTIDE SEQUENCE [LARGE SCALE GENOMIC DNA]</scope>
    <source>
        <strain evidence="16 17">JPCC DA0580</strain>
    </source>
</reference>
<evidence type="ECO:0000256" key="2">
    <source>
        <dbReference type="ARBA" id="ARBA00007663"/>
    </source>
</evidence>
<dbReference type="InterPro" id="IPR006070">
    <property type="entry name" value="Sua5-like_dom"/>
</dbReference>
<evidence type="ECO:0000259" key="15">
    <source>
        <dbReference type="PROSITE" id="PS51163"/>
    </source>
</evidence>
<feature type="binding site" evidence="14">
    <location>
        <position position="207"/>
    </location>
    <ligand>
        <name>L-threonine</name>
        <dbReference type="ChEBI" id="CHEBI:57926"/>
    </ligand>
</feature>
<dbReference type="NCBIfam" id="TIGR00057">
    <property type="entry name" value="L-threonylcarbamoyladenylate synthase"/>
    <property type="match status" value="1"/>
</dbReference>
<evidence type="ECO:0000256" key="7">
    <source>
        <dbReference type="ARBA" id="ARBA00022694"/>
    </source>
</evidence>
<name>A0A1Z5JTA3_FISSO</name>
<gene>
    <name evidence="16" type="ORF">FisN_5Hh370</name>
</gene>
<dbReference type="GO" id="GO:0005737">
    <property type="term" value="C:cytoplasm"/>
    <property type="evidence" value="ECO:0007669"/>
    <property type="project" value="UniProtKB-SubCell"/>
</dbReference>
<feature type="binding site" evidence="14">
    <location>
        <position position="270"/>
    </location>
    <ligand>
        <name>ATP</name>
        <dbReference type="ChEBI" id="CHEBI:30616"/>
    </ligand>
</feature>
<comment type="catalytic activity">
    <reaction evidence="12 13">
        <text>L-threonine + hydrogencarbonate + ATP = L-threonylcarbamoyladenylate + diphosphate + H2O</text>
        <dbReference type="Rhea" id="RHEA:36407"/>
        <dbReference type="ChEBI" id="CHEBI:15377"/>
        <dbReference type="ChEBI" id="CHEBI:17544"/>
        <dbReference type="ChEBI" id="CHEBI:30616"/>
        <dbReference type="ChEBI" id="CHEBI:33019"/>
        <dbReference type="ChEBI" id="CHEBI:57926"/>
        <dbReference type="ChEBI" id="CHEBI:73682"/>
        <dbReference type="EC" id="2.7.7.87"/>
    </reaction>
</comment>
<dbReference type="PIRSF" id="PIRSF004930">
    <property type="entry name" value="Tln_factor_SUA5"/>
    <property type="match status" value="1"/>
</dbReference>
<sequence length="390" mass="41823">MVAAASISDTAFNTTIDNSVDTSKPRPQIKAKILNDISVCGERLRLGELVAFPTETVYGLGCHALDVEAVAKVFAAKERPLTDPLIVHVLEPRDAFSLWKQENPILSKLCNDFWPGPLTLVAEANSKVPSTIMAGTGYCACRSPSHSTARALLEAAQVPIAAPSANKFGHVSPTTAQHVFDDLQYEDVWILETEGQEGPCCDVGVESTVAKLEETQEGGYLLTVLRQGAVSVHTLKDSLTGLPVEVVAKLKRATKDDVANVAPGQTIRHYSPNIPSFLLSPACVKSELRAELLSHSVVIDYGGQLAHWKDHCLAYRDLTPDGSSSAAAQTVFDTLRWAEQVPGASYVLFPELPDSSDALELAVKDRLTRAASGIVINALEEATAVLAENS</sequence>
<dbReference type="InParanoid" id="A0A1Z5JTA3"/>
<dbReference type="OrthoDB" id="412787at2759"/>
<organism evidence="16 17">
    <name type="scientific">Fistulifera solaris</name>
    <name type="common">Oleaginous diatom</name>
    <dbReference type="NCBI Taxonomy" id="1519565"/>
    <lineage>
        <taxon>Eukaryota</taxon>
        <taxon>Sar</taxon>
        <taxon>Stramenopiles</taxon>
        <taxon>Ochrophyta</taxon>
        <taxon>Bacillariophyta</taxon>
        <taxon>Bacillariophyceae</taxon>
        <taxon>Bacillariophycidae</taxon>
        <taxon>Naviculales</taxon>
        <taxon>Naviculaceae</taxon>
        <taxon>Fistulifera</taxon>
    </lineage>
</organism>
<dbReference type="InterPro" id="IPR005145">
    <property type="entry name" value="Sua5_C"/>
</dbReference>
<dbReference type="PANTHER" id="PTHR17490:SF16">
    <property type="entry name" value="THREONYLCARBAMOYL-AMP SYNTHASE"/>
    <property type="match status" value="1"/>
</dbReference>
<dbReference type="InterPro" id="IPR010923">
    <property type="entry name" value="T(6)A37_SUA5"/>
</dbReference>
<feature type="binding site" evidence="14">
    <location>
        <position position="142"/>
    </location>
    <ligand>
        <name>L-threonine</name>
        <dbReference type="ChEBI" id="CHEBI:57926"/>
    </ligand>
</feature>
<comment type="subcellular location">
    <subcellularLocation>
        <location evidence="1 13">Cytoplasm</location>
    </subcellularLocation>
</comment>
<keyword evidence="8 13" id="KW-0548">Nucleotidyltransferase</keyword>
<feature type="binding site" evidence="14">
    <location>
        <position position="226"/>
    </location>
    <ligand>
        <name>ATP</name>
        <dbReference type="ChEBI" id="CHEBI:30616"/>
    </ligand>
</feature>
<evidence type="ECO:0000256" key="13">
    <source>
        <dbReference type="PIRNR" id="PIRNR004930"/>
    </source>
</evidence>
<evidence type="ECO:0000256" key="10">
    <source>
        <dbReference type="ARBA" id="ARBA00022840"/>
    </source>
</evidence>
<dbReference type="Proteomes" id="UP000198406">
    <property type="component" value="Unassembled WGS sequence"/>
</dbReference>
<feature type="binding site" evidence="14">
    <location>
        <position position="164"/>
    </location>
    <ligand>
        <name>ATP</name>
        <dbReference type="ChEBI" id="CHEBI:30616"/>
    </ligand>
</feature>
<keyword evidence="7 13" id="KW-0819">tRNA processing</keyword>
<comment type="function">
    <text evidence="13">Required for the formation of a threonylcarbamoyl group on adenosine at position 37 (t(6)A37) in tRNAs that read codons beginning with adenine.</text>
</comment>
<dbReference type="AlphaFoldDB" id="A0A1Z5JTA3"/>
<feature type="domain" description="YrdC-like" evidence="15">
    <location>
        <begin position="34"/>
        <end position="230"/>
    </location>
</feature>
<feature type="binding site" evidence="14">
    <location>
        <position position="162"/>
    </location>
    <ligand>
        <name>L-threonine</name>
        <dbReference type="ChEBI" id="CHEBI:57926"/>
    </ligand>
</feature>
<protein>
    <recommendedName>
        <fullName evidence="4 13">Threonylcarbamoyl-AMP synthase</fullName>
        <shortName evidence="13">TC-AMP synthase</shortName>
        <ecNumber evidence="3 13">2.7.7.87</ecNumber>
    </recommendedName>
    <alternativeName>
        <fullName evidence="11 13">L-threonylcarbamoyladenylate synthase</fullName>
    </alternativeName>
</protein>
<dbReference type="Pfam" id="PF01300">
    <property type="entry name" value="Sua5_yciO_yrdC"/>
    <property type="match status" value="1"/>
</dbReference>
<dbReference type="Pfam" id="PF03481">
    <property type="entry name" value="Sua5_C"/>
    <property type="match status" value="1"/>
</dbReference>
<dbReference type="InterPro" id="IPR017945">
    <property type="entry name" value="DHBP_synth_RibB-like_a/b_dom"/>
</dbReference>
<dbReference type="PROSITE" id="PS51163">
    <property type="entry name" value="YRDC"/>
    <property type="match status" value="1"/>
</dbReference>
<keyword evidence="17" id="KW-1185">Reference proteome</keyword>
<keyword evidence="6 13" id="KW-0808">Transferase</keyword>
<evidence type="ECO:0000256" key="5">
    <source>
        <dbReference type="ARBA" id="ARBA00022490"/>
    </source>
</evidence>
<accession>A0A1Z5JTA3</accession>
<dbReference type="GO" id="GO:0003725">
    <property type="term" value="F:double-stranded RNA binding"/>
    <property type="evidence" value="ECO:0007669"/>
    <property type="project" value="UniProtKB-UniRule"/>
</dbReference>
<feature type="binding site" evidence="14">
    <location>
        <position position="56"/>
    </location>
    <ligand>
        <name>L-threonine</name>
        <dbReference type="ChEBI" id="CHEBI:57926"/>
    </ligand>
</feature>
<dbReference type="GO" id="GO:0005524">
    <property type="term" value="F:ATP binding"/>
    <property type="evidence" value="ECO:0007669"/>
    <property type="project" value="UniProtKB-UniRule"/>
</dbReference>
<dbReference type="PANTHER" id="PTHR17490">
    <property type="entry name" value="SUA5"/>
    <property type="match status" value="1"/>
</dbReference>
<dbReference type="EMBL" id="BDSP01000111">
    <property type="protein sequence ID" value="GAX16991.1"/>
    <property type="molecule type" value="Genomic_DNA"/>
</dbReference>
<evidence type="ECO:0000256" key="3">
    <source>
        <dbReference type="ARBA" id="ARBA00012584"/>
    </source>
</evidence>
<feature type="binding site" evidence="14">
    <location>
        <position position="88"/>
    </location>
    <ligand>
        <name>L-threonine</name>
        <dbReference type="ChEBI" id="CHEBI:57926"/>
    </ligand>
</feature>
<proteinExistence type="inferred from homology"/>
<evidence type="ECO:0000256" key="8">
    <source>
        <dbReference type="ARBA" id="ARBA00022695"/>
    </source>
</evidence>
<evidence type="ECO:0000256" key="9">
    <source>
        <dbReference type="ARBA" id="ARBA00022741"/>
    </source>
</evidence>
<evidence type="ECO:0000256" key="6">
    <source>
        <dbReference type="ARBA" id="ARBA00022679"/>
    </source>
</evidence>
<feature type="binding site" evidence="14">
    <location>
        <position position="172"/>
    </location>
    <ligand>
        <name>ATP</name>
        <dbReference type="ChEBI" id="CHEBI:30616"/>
    </ligand>
</feature>
<dbReference type="GO" id="GO:0061710">
    <property type="term" value="F:L-threonylcarbamoyladenylate synthase"/>
    <property type="evidence" value="ECO:0007669"/>
    <property type="project" value="UniProtKB-EC"/>
</dbReference>
<comment type="similarity">
    <text evidence="2 13">Belongs to the SUA5 family.</text>
</comment>
<evidence type="ECO:0000256" key="4">
    <source>
        <dbReference type="ARBA" id="ARBA00015492"/>
    </source>
</evidence>
<evidence type="ECO:0000313" key="17">
    <source>
        <dbReference type="Proteomes" id="UP000198406"/>
    </source>
</evidence>
<keyword evidence="5 13" id="KW-0963">Cytoplasm</keyword>
<keyword evidence="9 13" id="KW-0547">Nucleotide-binding</keyword>
<dbReference type="GO" id="GO:0000049">
    <property type="term" value="F:tRNA binding"/>
    <property type="evidence" value="ECO:0007669"/>
    <property type="project" value="TreeGrafter"/>
</dbReference>